<feature type="region of interest" description="Disordered" evidence="1">
    <location>
        <begin position="78"/>
        <end position="101"/>
    </location>
</feature>
<evidence type="ECO:0000313" key="2">
    <source>
        <dbReference type="Proteomes" id="UP000694920"/>
    </source>
</evidence>
<proteinExistence type="predicted"/>
<accession>A0AAJ7FT79</accession>
<feature type="compositionally biased region" description="Acidic residues" evidence="1">
    <location>
        <begin position="89"/>
        <end position="98"/>
    </location>
</feature>
<dbReference type="RefSeq" id="XP_015607030.2">
    <property type="nucleotide sequence ID" value="XM_015751544.2"/>
</dbReference>
<sequence length="126" mass="13977">MEKYHRTKIGSSTARRCALSRLLMRDPGTLMYLDPDQVYHFPLKVAHLSRDTCKLRIHISPGTQCPYASYKSPWIRRPKKLKAQRSPEDGVDGDEDEDHLAPATWPSCCEISAVAAAATAAAIIPG</sequence>
<organism evidence="2 3">
    <name type="scientific">Cephus cinctus</name>
    <name type="common">Wheat stem sawfly</name>
    <dbReference type="NCBI Taxonomy" id="211228"/>
    <lineage>
        <taxon>Eukaryota</taxon>
        <taxon>Metazoa</taxon>
        <taxon>Ecdysozoa</taxon>
        <taxon>Arthropoda</taxon>
        <taxon>Hexapoda</taxon>
        <taxon>Insecta</taxon>
        <taxon>Pterygota</taxon>
        <taxon>Neoptera</taxon>
        <taxon>Endopterygota</taxon>
        <taxon>Hymenoptera</taxon>
        <taxon>Cephoidea</taxon>
        <taxon>Cephidae</taxon>
        <taxon>Cephus</taxon>
    </lineage>
</organism>
<dbReference type="Proteomes" id="UP000694920">
    <property type="component" value="Unplaced"/>
</dbReference>
<dbReference type="KEGG" id="ccin:107273394"/>
<protein>
    <submittedName>
        <fullName evidence="3">Uncharacterized protein LOC107273394</fullName>
    </submittedName>
</protein>
<evidence type="ECO:0000256" key="1">
    <source>
        <dbReference type="SAM" id="MobiDB-lite"/>
    </source>
</evidence>
<name>A0AAJ7FT79_CEPCN</name>
<reference evidence="3" key="1">
    <citation type="submission" date="2025-08" db="UniProtKB">
        <authorList>
            <consortium name="RefSeq"/>
        </authorList>
    </citation>
    <scope>IDENTIFICATION</scope>
</reference>
<dbReference type="GeneID" id="107273394"/>
<evidence type="ECO:0000313" key="3">
    <source>
        <dbReference type="RefSeq" id="XP_015607030.2"/>
    </source>
</evidence>
<gene>
    <name evidence="3" type="primary">LOC107273394</name>
</gene>
<keyword evidence="2" id="KW-1185">Reference proteome</keyword>
<dbReference type="AlphaFoldDB" id="A0AAJ7FT79"/>